<dbReference type="SUPFAM" id="SSF51556">
    <property type="entry name" value="Metallo-dependent hydrolases"/>
    <property type="match status" value="1"/>
</dbReference>
<reference evidence="3 4" key="1">
    <citation type="submission" date="2019-02" db="EMBL/GenBank/DDBJ databases">
        <title>Deep-cultivation of Planctomycetes and their phenomic and genomic characterization uncovers novel biology.</title>
        <authorList>
            <person name="Wiegand S."/>
            <person name="Jogler M."/>
            <person name="Boedeker C."/>
            <person name="Pinto D."/>
            <person name="Vollmers J."/>
            <person name="Rivas-Marin E."/>
            <person name="Kohn T."/>
            <person name="Peeters S.H."/>
            <person name="Heuer A."/>
            <person name="Rast P."/>
            <person name="Oberbeckmann S."/>
            <person name="Bunk B."/>
            <person name="Jeske O."/>
            <person name="Meyerdierks A."/>
            <person name="Storesund J.E."/>
            <person name="Kallscheuer N."/>
            <person name="Luecker S."/>
            <person name="Lage O.M."/>
            <person name="Pohl T."/>
            <person name="Merkel B.J."/>
            <person name="Hornburger P."/>
            <person name="Mueller R.-W."/>
            <person name="Bruemmer F."/>
            <person name="Labrenz M."/>
            <person name="Spormann A.M."/>
            <person name="Op Den Camp H."/>
            <person name="Overmann J."/>
            <person name="Amann R."/>
            <person name="Jetten M.S.M."/>
            <person name="Mascher T."/>
            <person name="Medema M.H."/>
            <person name="Devos D.P."/>
            <person name="Kaster A.-K."/>
            <person name="Ovreas L."/>
            <person name="Rohde M."/>
            <person name="Galperin M.Y."/>
            <person name="Jogler C."/>
        </authorList>
    </citation>
    <scope>NUCLEOTIDE SEQUENCE [LARGE SCALE GENOMIC DNA]</scope>
    <source>
        <strain evidence="3 4">Poly41</strain>
    </source>
</reference>
<dbReference type="EMBL" id="SJPV01000002">
    <property type="protein sequence ID" value="TWU41087.1"/>
    <property type="molecule type" value="Genomic_DNA"/>
</dbReference>
<comment type="caution">
    <text evidence="3">The sequence shown here is derived from an EMBL/GenBank/DDBJ whole genome shotgun (WGS) entry which is preliminary data.</text>
</comment>
<dbReference type="EC" id="3.5.4.-" evidence="3"/>
<protein>
    <submittedName>
        <fullName evidence="3">Aminodeoxyfutalosine deaminase</fullName>
        <ecNumber evidence="3">3.5.4.-</ecNumber>
    </submittedName>
</protein>
<accession>A0A5C6DZ31</accession>
<keyword evidence="1 3" id="KW-0378">Hydrolase</keyword>
<dbReference type="InterPro" id="IPR006680">
    <property type="entry name" value="Amidohydro-rel"/>
</dbReference>
<dbReference type="GO" id="GO:0016810">
    <property type="term" value="F:hydrolase activity, acting on carbon-nitrogen (but not peptide) bonds"/>
    <property type="evidence" value="ECO:0007669"/>
    <property type="project" value="InterPro"/>
</dbReference>
<gene>
    <name evidence="3" type="ORF">Poly41_19240</name>
</gene>
<dbReference type="InterPro" id="IPR032466">
    <property type="entry name" value="Metal_Hydrolase"/>
</dbReference>
<dbReference type="Gene3D" id="3.20.20.140">
    <property type="entry name" value="Metal-dependent hydrolases"/>
    <property type="match status" value="1"/>
</dbReference>
<evidence type="ECO:0000313" key="3">
    <source>
        <dbReference type="EMBL" id="TWU41087.1"/>
    </source>
</evidence>
<dbReference type="Proteomes" id="UP000319143">
    <property type="component" value="Unassembled WGS sequence"/>
</dbReference>
<evidence type="ECO:0000313" key="4">
    <source>
        <dbReference type="Proteomes" id="UP000319143"/>
    </source>
</evidence>
<dbReference type="InterPro" id="IPR011059">
    <property type="entry name" value="Metal-dep_hydrolase_composite"/>
</dbReference>
<feature type="domain" description="Amidohydrolase-related" evidence="2">
    <location>
        <begin position="54"/>
        <end position="396"/>
    </location>
</feature>
<dbReference type="Pfam" id="PF01979">
    <property type="entry name" value="Amidohydro_1"/>
    <property type="match status" value="1"/>
</dbReference>
<dbReference type="PANTHER" id="PTHR43794:SF11">
    <property type="entry name" value="AMIDOHYDROLASE-RELATED DOMAIN-CONTAINING PROTEIN"/>
    <property type="match status" value="1"/>
</dbReference>
<dbReference type="RefSeq" id="WP_231615529.1">
    <property type="nucleotide sequence ID" value="NZ_SJPV01000002.1"/>
</dbReference>
<dbReference type="SUPFAM" id="SSF51338">
    <property type="entry name" value="Composite domain of metallo-dependent hydrolases"/>
    <property type="match status" value="1"/>
</dbReference>
<keyword evidence="4" id="KW-1185">Reference proteome</keyword>
<evidence type="ECO:0000259" key="2">
    <source>
        <dbReference type="Pfam" id="PF01979"/>
    </source>
</evidence>
<dbReference type="PANTHER" id="PTHR43794">
    <property type="entry name" value="AMINOHYDROLASE SSNA-RELATED"/>
    <property type="match status" value="1"/>
</dbReference>
<dbReference type="InterPro" id="IPR050287">
    <property type="entry name" value="MTA/SAH_deaminase"/>
</dbReference>
<evidence type="ECO:0000256" key="1">
    <source>
        <dbReference type="ARBA" id="ARBA00022801"/>
    </source>
</evidence>
<dbReference type="AlphaFoldDB" id="A0A5C6DZ31"/>
<proteinExistence type="predicted"/>
<sequence length="408" mass="44206">MSTLTTSVIAARWIFPISGPPFYHGWIRIRDQRVTEFGSGQAPRGAVDLGDVAILPQLVNAHTHLEFSDCTVPVGEVGVTLDQWIGEVVAARKNATEESKAKAIRAGVEESARAGVALVGEIATPPVVGTIEAGTIEEGGMEIISFAETLGLSESRGAERLAAARHHLQSFPTAGISPHAPYSTTPEVIQQCIELAIRHRRPLAMHVAESPSERELLESATGPMADRLKTMGVWREGLFPWPKDPFCHLIAMLAKAPRSLLIHGNDLRPNEMACVAKHPQMTVVFCPRTHAFFGYPRHPVDLMLRHGIPVALGTDSRASNPDLNLWDEVRFLLNHRQDLDPQDVLAMATIHGANALGRLDLGRIRGGSLARFGCVPTDACSLQEAMADLARGDRLQPVFIPTCNPSGA</sequence>
<organism evidence="3 4">
    <name type="scientific">Novipirellula artificiosorum</name>
    <dbReference type="NCBI Taxonomy" id="2528016"/>
    <lineage>
        <taxon>Bacteria</taxon>
        <taxon>Pseudomonadati</taxon>
        <taxon>Planctomycetota</taxon>
        <taxon>Planctomycetia</taxon>
        <taxon>Pirellulales</taxon>
        <taxon>Pirellulaceae</taxon>
        <taxon>Novipirellula</taxon>
    </lineage>
</organism>
<name>A0A5C6DZ31_9BACT</name>